<evidence type="ECO:0000313" key="5">
    <source>
        <dbReference type="EMBL" id="CAG5100981.1"/>
    </source>
</evidence>
<comment type="caution">
    <text evidence="5">The sequence shown here is derived from an EMBL/GenBank/DDBJ whole genome shotgun (WGS) entry which is preliminary data.</text>
</comment>
<dbReference type="CDD" id="cd23992">
    <property type="entry name" value="PBP_GOBP"/>
    <property type="match status" value="1"/>
</dbReference>
<keyword evidence="6" id="KW-1185">Reference proteome</keyword>
<feature type="signal peptide" evidence="4">
    <location>
        <begin position="1"/>
        <end position="22"/>
    </location>
</feature>
<dbReference type="PANTHER" id="PTHR21364">
    <property type="entry name" value="GENERAL ODORANT-BINDING PROTEIN 19A"/>
    <property type="match status" value="1"/>
</dbReference>
<keyword evidence="4" id="KW-0732">Signal</keyword>
<dbReference type="AlphaFoldDB" id="A0A8J2HLW0"/>
<dbReference type="Gene3D" id="1.10.238.20">
    <property type="entry name" value="Pheromone/general odorant binding protein domain"/>
    <property type="match status" value="1"/>
</dbReference>
<dbReference type="InterPro" id="IPR036728">
    <property type="entry name" value="PBP_GOBP_sf"/>
</dbReference>
<dbReference type="SUPFAM" id="SSF47565">
    <property type="entry name" value="Insect pheromone/odorant-binding proteins"/>
    <property type="match status" value="1"/>
</dbReference>
<evidence type="ECO:0000256" key="1">
    <source>
        <dbReference type="ARBA" id="ARBA00004613"/>
    </source>
</evidence>
<sequence length="142" mass="15745">MMRVILSCVFLGFLMQTSFVSGGLPDWVPPEIIEMAAGEKGRCMGEHGTTQDMIDQVNAGNILNDRALTCYMFCLFESFSIIDEDGVLEYEMLLEMFPEDIKNKATDILGGCATQSGADNCEKVYKIATCVQGKDPGMWFMI</sequence>
<gene>
    <name evidence="5" type="ORF">HICCMSTLAB_LOCUS10054</name>
</gene>
<dbReference type="SMART" id="SM00708">
    <property type="entry name" value="PhBP"/>
    <property type="match status" value="1"/>
</dbReference>
<dbReference type="GO" id="GO:0007608">
    <property type="term" value="P:sensory perception of smell"/>
    <property type="evidence" value="ECO:0007669"/>
    <property type="project" value="UniProtKB-ARBA"/>
</dbReference>
<accession>A0A8J2HLW0</accession>
<reference evidence="5" key="1">
    <citation type="submission" date="2021-04" db="EMBL/GenBank/DDBJ databases">
        <authorList>
            <person name="Chebbi M.A.C M."/>
        </authorList>
    </citation>
    <scope>NUCLEOTIDE SEQUENCE</scope>
</reference>
<feature type="chain" id="PRO_5035211355" evidence="4">
    <location>
        <begin position="23"/>
        <end position="142"/>
    </location>
</feature>
<dbReference type="Pfam" id="PF01395">
    <property type="entry name" value="PBP_GOBP"/>
    <property type="match status" value="1"/>
</dbReference>
<name>A0A8J2HLW0_COTCN</name>
<dbReference type="GO" id="GO:0005576">
    <property type="term" value="C:extracellular region"/>
    <property type="evidence" value="ECO:0007669"/>
    <property type="project" value="UniProtKB-SubCell"/>
</dbReference>
<evidence type="ECO:0000256" key="3">
    <source>
        <dbReference type="ARBA" id="ARBA00022525"/>
    </source>
</evidence>
<dbReference type="Proteomes" id="UP000786811">
    <property type="component" value="Unassembled WGS sequence"/>
</dbReference>
<comment type="similarity">
    <text evidence="2">Belongs to the PBP/GOBP family.</text>
</comment>
<dbReference type="OrthoDB" id="5978988at2759"/>
<dbReference type="GO" id="GO:0005549">
    <property type="term" value="F:odorant binding"/>
    <property type="evidence" value="ECO:0007669"/>
    <property type="project" value="InterPro"/>
</dbReference>
<comment type="subcellular location">
    <subcellularLocation>
        <location evidence="1">Secreted</location>
    </subcellularLocation>
</comment>
<dbReference type="InterPro" id="IPR006170">
    <property type="entry name" value="PBP/GOBP"/>
</dbReference>
<dbReference type="FunFam" id="1.10.238.20:FF:000001">
    <property type="entry name" value="General odorant-binding protein lush"/>
    <property type="match status" value="1"/>
</dbReference>
<evidence type="ECO:0000313" key="6">
    <source>
        <dbReference type="Proteomes" id="UP000786811"/>
    </source>
</evidence>
<evidence type="ECO:0000256" key="2">
    <source>
        <dbReference type="ARBA" id="ARBA00008098"/>
    </source>
</evidence>
<evidence type="ECO:0000256" key="4">
    <source>
        <dbReference type="SAM" id="SignalP"/>
    </source>
</evidence>
<keyword evidence="3" id="KW-0964">Secreted</keyword>
<dbReference type="PANTHER" id="PTHR21364:SF2">
    <property type="entry name" value="GENERAL ODORANT-BINDING PROTEIN 19A"/>
    <property type="match status" value="1"/>
</dbReference>
<organism evidence="5 6">
    <name type="scientific">Cotesia congregata</name>
    <name type="common">Parasitoid wasp</name>
    <name type="synonym">Apanteles congregatus</name>
    <dbReference type="NCBI Taxonomy" id="51543"/>
    <lineage>
        <taxon>Eukaryota</taxon>
        <taxon>Metazoa</taxon>
        <taxon>Ecdysozoa</taxon>
        <taxon>Arthropoda</taxon>
        <taxon>Hexapoda</taxon>
        <taxon>Insecta</taxon>
        <taxon>Pterygota</taxon>
        <taxon>Neoptera</taxon>
        <taxon>Endopterygota</taxon>
        <taxon>Hymenoptera</taxon>
        <taxon>Apocrita</taxon>
        <taxon>Ichneumonoidea</taxon>
        <taxon>Braconidae</taxon>
        <taxon>Microgastrinae</taxon>
        <taxon>Cotesia</taxon>
    </lineage>
</organism>
<dbReference type="EMBL" id="CAJNRD030001122">
    <property type="protein sequence ID" value="CAG5100981.1"/>
    <property type="molecule type" value="Genomic_DNA"/>
</dbReference>
<proteinExistence type="inferred from homology"/>
<protein>
    <submittedName>
        <fullName evidence="5">Odorant binding protein 1.0054</fullName>
    </submittedName>
</protein>